<accession>A0A0D1DAZ4</accession>
<keyword evidence="2" id="KW-1185">Reference proteome</keyword>
<dbReference type="SUPFAM" id="SSF55785">
    <property type="entry name" value="PYP-like sensor domain (PAS domain)"/>
    <property type="match status" value="1"/>
</dbReference>
<gene>
    <name evidence="1" type="ORF">jaqu_11550</name>
</gene>
<organism evidence="1 2">
    <name type="scientific">Jannaschia aquimarina</name>
    <dbReference type="NCBI Taxonomy" id="935700"/>
    <lineage>
        <taxon>Bacteria</taxon>
        <taxon>Pseudomonadati</taxon>
        <taxon>Pseudomonadota</taxon>
        <taxon>Alphaproteobacteria</taxon>
        <taxon>Rhodobacterales</taxon>
        <taxon>Roseobacteraceae</taxon>
        <taxon>Jannaschia</taxon>
    </lineage>
</organism>
<evidence type="ECO:0000313" key="2">
    <source>
        <dbReference type="Proteomes" id="UP000032232"/>
    </source>
</evidence>
<dbReference type="AlphaFoldDB" id="A0A0D1DAZ4"/>
<evidence type="ECO:0000313" key="1">
    <source>
        <dbReference type="EMBL" id="KIT17113.1"/>
    </source>
</evidence>
<dbReference type="STRING" id="935700.jaqu_11550"/>
<dbReference type="OrthoDB" id="7819489at2"/>
<dbReference type="InterPro" id="IPR035965">
    <property type="entry name" value="PAS-like_dom_sf"/>
</dbReference>
<proteinExistence type="predicted"/>
<dbReference type="Gene3D" id="3.30.450.20">
    <property type="entry name" value="PAS domain"/>
    <property type="match status" value="1"/>
</dbReference>
<sequence length="260" mass="27807">MKSSIADQAAQPQLDAEILRAIVDASRDACWCMEFGRPVDVTAPDAEVVRQVFENAPRWSLANRAMHELYMLPAGESLLDRPVSEIFPRNPQNEAFVLNLLANGFEVDAAPALDTRYDGEPIYVENDVRAHVEGGRLIRMFGTVRDVGKHRRRADLLERRLSEAAALWSALPVAALSVDGQGRIAQSNPAAARILGRDPVGSDLVEALDALSLGEVARAALDAAVPGGPAARRTAPGWIIEAAAAPHGEAVLTLLPEGGA</sequence>
<comment type="caution">
    <text evidence="1">The sequence shown here is derived from an EMBL/GenBank/DDBJ whole genome shotgun (WGS) entry which is preliminary data.</text>
</comment>
<protein>
    <submittedName>
        <fullName evidence="1">PAS fold protein</fullName>
    </submittedName>
</protein>
<dbReference type="Proteomes" id="UP000032232">
    <property type="component" value="Unassembled WGS sequence"/>
</dbReference>
<reference evidence="1 2" key="1">
    <citation type="submission" date="2015-02" db="EMBL/GenBank/DDBJ databases">
        <title>Genome Sequence of Jannaschia aquimarina DSM28248, a member of the Roseobacter clade.</title>
        <authorList>
            <person name="Voget S."/>
            <person name="Daniel R."/>
        </authorList>
    </citation>
    <scope>NUCLEOTIDE SEQUENCE [LARGE SCALE GENOMIC DNA]</scope>
    <source>
        <strain evidence="1 2">GSW-M26</strain>
    </source>
</reference>
<dbReference type="PATRIC" id="fig|935700.4.peg.1201"/>
<dbReference type="EMBL" id="JYFE01000022">
    <property type="protein sequence ID" value="KIT17113.1"/>
    <property type="molecule type" value="Genomic_DNA"/>
</dbReference>
<dbReference type="RefSeq" id="WP_052500793.1">
    <property type="nucleotide sequence ID" value="NZ_FZPF01000001.1"/>
</dbReference>
<name>A0A0D1DAZ4_9RHOB</name>